<feature type="compositionally biased region" description="Low complexity" evidence="1">
    <location>
        <begin position="39"/>
        <end position="67"/>
    </location>
</feature>
<gene>
    <name evidence="2" type="ORF">J0S82_011679</name>
</gene>
<name>A0A8J6ABB2_GALPY</name>
<dbReference type="Proteomes" id="UP000700334">
    <property type="component" value="Unassembled WGS sequence"/>
</dbReference>
<feature type="non-terminal residue" evidence="2">
    <location>
        <position position="1"/>
    </location>
</feature>
<dbReference type="OrthoDB" id="20809at2759"/>
<evidence type="ECO:0000313" key="2">
    <source>
        <dbReference type="EMBL" id="KAG8517528.1"/>
    </source>
</evidence>
<dbReference type="InterPro" id="IPR034585">
    <property type="entry name" value="PAP-1"/>
</dbReference>
<keyword evidence="3" id="KW-1185">Reference proteome</keyword>
<dbReference type="PANTHER" id="PTHR35252:SF1">
    <property type="entry name" value="RETINITIS PIGMENTOSA 9 PROTEIN"/>
    <property type="match status" value="1"/>
</dbReference>
<organism evidence="2 3">
    <name type="scientific">Galemys pyrenaicus</name>
    <name type="common">Iberian desman</name>
    <name type="synonym">Pyrenean desman</name>
    <dbReference type="NCBI Taxonomy" id="202257"/>
    <lineage>
        <taxon>Eukaryota</taxon>
        <taxon>Metazoa</taxon>
        <taxon>Chordata</taxon>
        <taxon>Craniata</taxon>
        <taxon>Vertebrata</taxon>
        <taxon>Euteleostomi</taxon>
        <taxon>Mammalia</taxon>
        <taxon>Eutheria</taxon>
        <taxon>Laurasiatheria</taxon>
        <taxon>Eulipotyphla</taxon>
        <taxon>Talpidae</taxon>
        <taxon>Galemys</taxon>
    </lineage>
</organism>
<dbReference type="GO" id="GO:0008380">
    <property type="term" value="P:RNA splicing"/>
    <property type="evidence" value="ECO:0007669"/>
    <property type="project" value="InterPro"/>
</dbReference>
<proteinExistence type="predicted"/>
<feature type="non-terminal residue" evidence="2">
    <location>
        <position position="263"/>
    </location>
</feature>
<evidence type="ECO:0000256" key="1">
    <source>
        <dbReference type="SAM" id="MobiDB-lite"/>
    </source>
</evidence>
<feature type="compositionally biased region" description="Basic and acidic residues" evidence="1">
    <location>
        <begin position="81"/>
        <end position="93"/>
    </location>
</feature>
<reference evidence="2" key="1">
    <citation type="journal article" date="2021" name="Evol. Appl.">
        <title>The genome of the Pyrenean desman and the effects of bottlenecks and inbreeding on the genomic landscape of an endangered species.</title>
        <authorList>
            <person name="Escoda L."/>
            <person name="Castresana J."/>
        </authorList>
    </citation>
    <scope>NUCLEOTIDE SEQUENCE</scope>
    <source>
        <strain evidence="2">IBE-C5619</strain>
    </source>
</reference>
<sequence length="263" mass="29105">CALRLGLGLRPSWPAGPGAAGAHSGRAELRPGGVGLSVPAGTPASARRGGSAGSAAAAPAARAAMSSRPRREDAGPGGARRPREPAEQELLRRREQRRRRHDAQQLQQLKHLESLVIPKVPWDPGLQKKLKSLKYTLVHWTVWFLEDIKSPGAYQMLKKQEIINQDLNYSWLNVPLPSPWPEDETKPEDCILDVPGNEHAREFLAHAPTKELWMPLKKEVKVIQCEHGGGGKESPFFIKGNQKLEQFRAVSRTPPCQFTVIRD</sequence>
<evidence type="ECO:0000313" key="3">
    <source>
        <dbReference type="Proteomes" id="UP000700334"/>
    </source>
</evidence>
<protein>
    <submittedName>
        <fullName evidence="2">Retinitis pigmentosa 9 protein</fullName>
    </submittedName>
</protein>
<accession>A0A8J6ABB2</accession>
<dbReference type="EMBL" id="JAGFMF010011657">
    <property type="protein sequence ID" value="KAG8517528.1"/>
    <property type="molecule type" value="Genomic_DNA"/>
</dbReference>
<dbReference type="PANTHER" id="PTHR35252">
    <property type="entry name" value="RETINITIS PIGMENTOSA 9 PROTEIN"/>
    <property type="match status" value="1"/>
</dbReference>
<comment type="caution">
    <text evidence="2">The sequence shown here is derived from an EMBL/GenBank/DDBJ whole genome shotgun (WGS) entry which is preliminary data.</text>
</comment>
<feature type="region of interest" description="Disordered" evidence="1">
    <location>
        <begin position="1"/>
        <end position="106"/>
    </location>
</feature>
<dbReference type="AlphaFoldDB" id="A0A8J6ABB2"/>